<dbReference type="FunFam" id="1.20.5.170:FF:000053">
    <property type="entry name" value="BZIP transcription factor AtfA"/>
    <property type="match status" value="1"/>
</dbReference>
<dbReference type="AlphaFoldDB" id="A0A9N8W886"/>
<evidence type="ECO:0000256" key="1">
    <source>
        <dbReference type="ARBA" id="ARBA00004123"/>
    </source>
</evidence>
<feature type="domain" description="BZIP" evidence="8">
    <location>
        <begin position="275"/>
        <end position="338"/>
    </location>
</feature>
<dbReference type="InterPro" id="IPR002112">
    <property type="entry name" value="Leuzip_Jun"/>
</dbReference>
<dbReference type="InterPro" id="IPR051027">
    <property type="entry name" value="bZIP_transcription_factors"/>
</dbReference>
<feature type="region of interest" description="Disordered" evidence="7">
    <location>
        <begin position="363"/>
        <end position="398"/>
    </location>
</feature>
<dbReference type="Gene3D" id="1.20.5.170">
    <property type="match status" value="1"/>
</dbReference>
<dbReference type="SUPFAM" id="SSF57959">
    <property type="entry name" value="Leucine zipper domain"/>
    <property type="match status" value="1"/>
</dbReference>
<evidence type="ECO:0000256" key="2">
    <source>
        <dbReference type="ARBA" id="ARBA00023015"/>
    </source>
</evidence>
<dbReference type="OrthoDB" id="295274at2759"/>
<feature type="coiled-coil region" evidence="6">
    <location>
        <begin position="265"/>
        <end position="327"/>
    </location>
</feature>
<feature type="region of interest" description="Disordered" evidence="7">
    <location>
        <begin position="224"/>
        <end position="263"/>
    </location>
</feature>
<organism evidence="9 10">
    <name type="scientific">Paraglomus brasilianum</name>
    <dbReference type="NCBI Taxonomy" id="144538"/>
    <lineage>
        <taxon>Eukaryota</taxon>
        <taxon>Fungi</taxon>
        <taxon>Fungi incertae sedis</taxon>
        <taxon>Mucoromycota</taxon>
        <taxon>Glomeromycotina</taxon>
        <taxon>Glomeromycetes</taxon>
        <taxon>Paraglomerales</taxon>
        <taxon>Paraglomeraceae</taxon>
        <taxon>Paraglomus</taxon>
    </lineage>
</organism>
<dbReference type="InterPro" id="IPR004827">
    <property type="entry name" value="bZIP"/>
</dbReference>
<keyword evidence="2" id="KW-0805">Transcription regulation</keyword>
<evidence type="ECO:0000256" key="4">
    <source>
        <dbReference type="ARBA" id="ARBA00023163"/>
    </source>
</evidence>
<feature type="compositionally biased region" description="Basic and acidic residues" evidence="7">
    <location>
        <begin position="232"/>
        <end position="245"/>
    </location>
</feature>
<accession>A0A9N8W886</accession>
<dbReference type="PANTHER" id="PTHR19304">
    <property type="entry name" value="CYCLIC-AMP RESPONSE ELEMENT BINDING PROTEIN"/>
    <property type="match status" value="1"/>
</dbReference>
<comment type="subcellular location">
    <subcellularLocation>
        <location evidence="1">Nucleus</location>
    </subcellularLocation>
</comment>
<evidence type="ECO:0000256" key="3">
    <source>
        <dbReference type="ARBA" id="ARBA00023125"/>
    </source>
</evidence>
<evidence type="ECO:0000256" key="6">
    <source>
        <dbReference type="SAM" id="Coils"/>
    </source>
</evidence>
<feature type="compositionally biased region" description="Low complexity" evidence="7">
    <location>
        <begin position="363"/>
        <end position="392"/>
    </location>
</feature>
<dbReference type="GO" id="GO:0003677">
    <property type="term" value="F:DNA binding"/>
    <property type="evidence" value="ECO:0007669"/>
    <property type="project" value="UniProtKB-KW"/>
</dbReference>
<keyword evidence="3" id="KW-0238">DNA-binding</keyword>
<dbReference type="GO" id="GO:0003700">
    <property type="term" value="F:DNA-binding transcription factor activity"/>
    <property type="evidence" value="ECO:0007669"/>
    <property type="project" value="InterPro"/>
</dbReference>
<dbReference type="PRINTS" id="PR00043">
    <property type="entry name" value="LEUZIPPRJUN"/>
</dbReference>
<keyword evidence="10" id="KW-1185">Reference proteome</keyword>
<keyword evidence="5" id="KW-0539">Nucleus</keyword>
<evidence type="ECO:0000313" key="9">
    <source>
        <dbReference type="EMBL" id="CAG8480370.1"/>
    </source>
</evidence>
<dbReference type="SMART" id="SM00338">
    <property type="entry name" value="BRLZ"/>
    <property type="match status" value="1"/>
</dbReference>
<keyword evidence="4" id="KW-0804">Transcription</keyword>
<proteinExistence type="predicted"/>
<dbReference type="CDD" id="cd14687">
    <property type="entry name" value="bZIP_ATF2"/>
    <property type="match status" value="1"/>
</dbReference>
<protein>
    <submittedName>
        <fullName evidence="9">9885_t:CDS:1</fullName>
    </submittedName>
</protein>
<evidence type="ECO:0000256" key="5">
    <source>
        <dbReference type="ARBA" id="ARBA00023242"/>
    </source>
</evidence>
<gene>
    <name evidence="9" type="ORF">PBRASI_LOCUS1544</name>
</gene>
<dbReference type="Proteomes" id="UP000789739">
    <property type="component" value="Unassembled WGS sequence"/>
</dbReference>
<comment type="caution">
    <text evidence="9">The sequence shown here is derived from an EMBL/GenBank/DDBJ whole genome shotgun (WGS) entry which is preliminary data.</text>
</comment>
<dbReference type="InterPro" id="IPR046347">
    <property type="entry name" value="bZIP_sf"/>
</dbReference>
<dbReference type="Pfam" id="PF00170">
    <property type="entry name" value="bZIP_1"/>
    <property type="match status" value="1"/>
</dbReference>
<evidence type="ECO:0000256" key="7">
    <source>
        <dbReference type="SAM" id="MobiDB-lite"/>
    </source>
</evidence>
<evidence type="ECO:0000259" key="8">
    <source>
        <dbReference type="PROSITE" id="PS50217"/>
    </source>
</evidence>
<reference evidence="9" key="1">
    <citation type="submission" date="2021-06" db="EMBL/GenBank/DDBJ databases">
        <authorList>
            <person name="Kallberg Y."/>
            <person name="Tangrot J."/>
            <person name="Rosling A."/>
        </authorList>
    </citation>
    <scope>NUCLEOTIDE SEQUENCE</scope>
    <source>
        <strain evidence="9">BR232B</strain>
    </source>
</reference>
<name>A0A9N8W886_9GLOM</name>
<dbReference type="PROSITE" id="PS50217">
    <property type="entry name" value="BZIP"/>
    <property type="match status" value="1"/>
</dbReference>
<dbReference type="GO" id="GO:0005634">
    <property type="term" value="C:nucleus"/>
    <property type="evidence" value="ECO:0007669"/>
    <property type="project" value="UniProtKB-SubCell"/>
</dbReference>
<dbReference type="EMBL" id="CAJVPI010000102">
    <property type="protein sequence ID" value="CAG8480370.1"/>
    <property type="molecule type" value="Genomic_DNA"/>
</dbReference>
<sequence>MPLSDTSALTTPSTSEIDTPSSIMAFSTEEFSLLLALGNCYDGNQNEVDFDRKKHKTPKTHQSNPTFYIDHSQLCKQRLLPSFMILPPHVSKAFSPTDVAPDITNFDVYMNNDLQFAIVNESPSSNNSSNPTAANTSYDLLTTFQGPFTTTEGSFNTFSTDCRAGINNYSTTFNENCDAGFVAGVKNYNRRGSKDIDIIINDMDDSDTNYGTDDSNNNVCQARCNGNRKHNDRVEEPNDRNEQIRTQKTLTAEAPSPSRISRKRKAAEELEITQDEKRAKFLERNRQAALKCRQKKKEFTTNLKKHVEDLEAEKTILTNSVNHLREQVLYLKSLMICHGGCDCGIIPEYLQTYGIQMPATIIQSQQQPPQPSQSRPPHQQPAQQQHSQYPASTSNFLA</sequence>
<evidence type="ECO:0000313" key="10">
    <source>
        <dbReference type="Proteomes" id="UP000789739"/>
    </source>
</evidence>
<keyword evidence="6" id="KW-0175">Coiled coil</keyword>